<protein>
    <submittedName>
        <fullName evidence="1">Uncharacterized protein</fullName>
    </submittedName>
</protein>
<proteinExistence type="predicted"/>
<sequence length="47" mass="5815">MYHTFIFFAIHFEKKRKIKISKNFWLSGHEKKRIFGFIFDQYLNDGS</sequence>
<accession>A0A481Z8N4</accession>
<reference evidence="1" key="1">
    <citation type="journal article" date="2019" name="MBio">
        <title>Virus Genomes from Deep Sea Sediments Expand the Ocean Megavirome and Support Independent Origins of Viral Gigantism.</title>
        <authorList>
            <person name="Backstrom D."/>
            <person name="Yutin N."/>
            <person name="Jorgensen S.L."/>
            <person name="Dharamshi J."/>
            <person name="Homa F."/>
            <person name="Zaremba-Niedwiedzka K."/>
            <person name="Spang A."/>
            <person name="Wolf Y.I."/>
            <person name="Koonin E.V."/>
            <person name="Ettema T.J."/>
        </authorList>
    </citation>
    <scope>NUCLEOTIDE SEQUENCE</scope>
</reference>
<evidence type="ECO:0000313" key="1">
    <source>
        <dbReference type="EMBL" id="QBK92244.1"/>
    </source>
</evidence>
<name>A0A481Z8N4_9VIRU</name>
<dbReference type="EMBL" id="MK500570">
    <property type="protein sequence ID" value="QBK92244.1"/>
    <property type="molecule type" value="Genomic_DNA"/>
</dbReference>
<organism evidence="1">
    <name type="scientific">Pithovirus LCPAC304</name>
    <dbReference type="NCBI Taxonomy" id="2506594"/>
    <lineage>
        <taxon>Viruses</taxon>
        <taxon>Pithoviruses</taxon>
    </lineage>
</organism>
<gene>
    <name evidence="1" type="ORF">LCPAC304_05910</name>
</gene>